<gene>
    <name evidence="1" type="ORF">IQ10_00554</name>
</gene>
<name>A0A562QRX5_9BACI</name>
<comment type="caution">
    <text evidence="1">The sequence shown here is derived from an EMBL/GenBank/DDBJ whole genome shotgun (WGS) entry which is preliminary data.</text>
</comment>
<dbReference type="AlphaFoldDB" id="A0A562QRX5"/>
<proteinExistence type="predicted"/>
<protein>
    <recommendedName>
        <fullName evidence="3">ABC transporter periplasmic binding protein yphF</fullName>
    </recommendedName>
</protein>
<dbReference type="EMBL" id="VLKZ01000002">
    <property type="protein sequence ID" value="TWI58846.1"/>
    <property type="molecule type" value="Genomic_DNA"/>
</dbReference>
<evidence type="ECO:0008006" key="3">
    <source>
        <dbReference type="Google" id="ProtNLM"/>
    </source>
</evidence>
<accession>A0A562QRX5</accession>
<reference evidence="1 2" key="1">
    <citation type="journal article" date="2015" name="Stand. Genomic Sci.">
        <title>Genomic Encyclopedia of Bacterial and Archaeal Type Strains, Phase III: the genomes of soil and plant-associated and newly described type strains.</title>
        <authorList>
            <person name="Whitman W.B."/>
            <person name="Woyke T."/>
            <person name="Klenk H.P."/>
            <person name="Zhou Y."/>
            <person name="Lilburn T.G."/>
            <person name="Beck B.J."/>
            <person name="De Vos P."/>
            <person name="Vandamme P."/>
            <person name="Eisen J.A."/>
            <person name="Garrity G."/>
            <person name="Hugenholtz P."/>
            <person name="Kyrpides N.C."/>
        </authorList>
    </citation>
    <scope>NUCLEOTIDE SEQUENCE [LARGE SCALE GENOMIC DNA]</scope>
    <source>
        <strain evidence="1 2">CGMCC 1.10116</strain>
    </source>
</reference>
<keyword evidence="2" id="KW-1185">Reference proteome</keyword>
<evidence type="ECO:0000313" key="1">
    <source>
        <dbReference type="EMBL" id="TWI58846.1"/>
    </source>
</evidence>
<dbReference type="PROSITE" id="PS51257">
    <property type="entry name" value="PROKAR_LIPOPROTEIN"/>
    <property type="match status" value="1"/>
</dbReference>
<sequence length="243" mass="28355">MMLKWNALIGFILMSLILSGCLFPNEELAENRIAYPDQLQAVQQAVEQFQMDTGVLPIRTFDETTSFYQRYVIDFNQLIPRYMQQPPGTAFENGGVFQYVLVNVEESPEVKVIDLTTQRAIQQFQQRLNDYMRENRYAPVAEMLDVGLFELDYEALNYKEPPTVRSPYHDTYLPLLLTNDGEIIIDYRIDLNMILQEAEHSFEEGEDIRPLLYENTPFVPNRSVPYVIDENGEPTYAMELRKN</sequence>
<organism evidence="1 2">
    <name type="scientific">Halalkalibacter nanhaiisediminis</name>
    <dbReference type="NCBI Taxonomy" id="688079"/>
    <lineage>
        <taxon>Bacteria</taxon>
        <taxon>Bacillati</taxon>
        <taxon>Bacillota</taxon>
        <taxon>Bacilli</taxon>
        <taxon>Bacillales</taxon>
        <taxon>Bacillaceae</taxon>
        <taxon>Halalkalibacter</taxon>
    </lineage>
</organism>
<evidence type="ECO:0000313" key="2">
    <source>
        <dbReference type="Proteomes" id="UP000315711"/>
    </source>
</evidence>
<dbReference type="Proteomes" id="UP000315711">
    <property type="component" value="Unassembled WGS sequence"/>
</dbReference>